<feature type="region of interest" description="Disordered" evidence="1">
    <location>
        <begin position="59"/>
        <end position="103"/>
    </location>
</feature>
<name>A0A147I7M2_9SPHN</name>
<evidence type="ECO:0000256" key="1">
    <source>
        <dbReference type="SAM" id="MobiDB-lite"/>
    </source>
</evidence>
<sequence>MGDDNLMLPGGDTRPASAATQSRRGASGDDIVKAEELLREHARLQREIADMAGSLHSLREQVEDDASSREQPAKPWLARRGTAQARGPAPARTLPPWLARRGR</sequence>
<dbReference type="PATRIC" id="fig|869719.3.peg.3600"/>
<evidence type="ECO:0000313" key="3">
    <source>
        <dbReference type="Proteomes" id="UP000074310"/>
    </source>
</evidence>
<organism evidence="2 3">
    <name type="scientific">Sphingomonas endophytica</name>
    <dbReference type="NCBI Taxonomy" id="869719"/>
    <lineage>
        <taxon>Bacteria</taxon>
        <taxon>Pseudomonadati</taxon>
        <taxon>Pseudomonadota</taxon>
        <taxon>Alphaproteobacteria</taxon>
        <taxon>Sphingomonadales</taxon>
        <taxon>Sphingomonadaceae</taxon>
        <taxon>Sphingomonas</taxon>
    </lineage>
</organism>
<keyword evidence="3" id="KW-1185">Reference proteome</keyword>
<protein>
    <submittedName>
        <fullName evidence="2">Uncharacterized protein</fullName>
    </submittedName>
</protein>
<feature type="region of interest" description="Disordered" evidence="1">
    <location>
        <begin position="1"/>
        <end position="30"/>
    </location>
</feature>
<gene>
    <name evidence="2" type="ORF">NS334_03790</name>
</gene>
<dbReference type="RefSeq" id="WP_058754655.1">
    <property type="nucleotide sequence ID" value="NZ_LDTB01000009.1"/>
</dbReference>
<accession>A0A147I7M2</accession>
<reference evidence="2 3" key="1">
    <citation type="journal article" date="2016" name="Front. Microbiol.">
        <title>Genomic Resource of Rice Seed Associated Bacteria.</title>
        <authorList>
            <person name="Midha S."/>
            <person name="Bansal K."/>
            <person name="Sharma S."/>
            <person name="Kumar N."/>
            <person name="Patil P.P."/>
            <person name="Chaudhry V."/>
            <person name="Patil P.B."/>
        </authorList>
    </citation>
    <scope>NUCLEOTIDE SEQUENCE [LARGE SCALE GENOMIC DNA]</scope>
    <source>
        <strain evidence="2 3">NS334</strain>
    </source>
</reference>
<evidence type="ECO:0000313" key="2">
    <source>
        <dbReference type="EMBL" id="KTT74988.1"/>
    </source>
</evidence>
<dbReference type="EMBL" id="LDTB01000009">
    <property type="protein sequence ID" value="KTT74988.1"/>
    <property type="molecule type" value="Genomic_DNA"/>
</dbReference>
<proteinExistence type="predicted"/>
<dbReference type="AlphaFoldDB" id="A0A147I7M2"/>
<dbReference type="Proteomes" id="UP000074310">
    <property type="component" value="Unassembled WGS sequence"/>
</dbReference>
<feature type="compositionally biased region" description="Basic and acidic residues" evidence="1">
    <location>
        <begin position="59"/>
        <end position="72"/>
    </location>
</feature>
<comment type="caution">
    <text evidence="2">The sequence shown here is derived from an EMBL/GenBank/DDBJ whole genome shotgun (WGS) entry which is preliminary data.</text>
</comment>